<feature type="domain" description="Helicase C-terminal" evidence="11">
    <location>
        <begin position="457"/>
        <end position="606"/>
    </location>
</feature>
<keyword evidence="4 8" id="KW-0347">Helicase</keyword>
<dbReference type="InterPro" id="IPR011545">
    <property type="entry name" value="DEAD/DEAH_box_helicase_dom"/>
</dbReference>
<feature type="compositionally biased region" description="Polar residues" evidence="9">
    <location>
        <begin position="123"/>
        <end position="166"/>
    </location>
</feature>
<dbReference type="PROSITE" id="PS51192">
    <property type="entry name" value="HELICASE_ATP_BIND_1"/>
    <property type="match status" value="1"/>
</dbReference>
<evidence type="ECO:0000256" key="7">
    <source>
        <dbReference type="PROSITE-ProRule" id="PRU00552"/>
    </source>
</evidence>
<dbReference type="Pfam" id="PF00270">
    <property type="entry name" value="DEAD"/>
    <property type="match status" value="1"/>
</dbReference>
<dbReference type="PROSITE" id="PS51195">
    <property type="entry name" value="Q_MOTIF"/>
    <property type="match status" value="1"/>
</dbReference>
<dbReference type="SMART" id="SM00490">
    <property type="entry name" value="HELICc"/>
    <property type="match status" value="1"/>
</dbReference>
<dbReference type="EMBL" id="NEDP02003775">
    <property type="protein sequence ID" value="OWF47809.1"/>
    <property type="molecule type" value="Genomic_DNA"/>
</dbReference>
<evidence type="ECO:0000259" key="11">
    <source>
        <dbReference type="PROSITE" id="PS51194"/>
    </source>
</evidence>
<evidence type="ECO:0000256" key="2">
    <source>
        <dbReference type="ARBA" id="ARBA00022741"/>
    </source>
</evidence>
<dbReference type="PROSITE" id="PS51194">
    <property type="entry name" value="HELICASE_CTER"/>
    <property type="match status" value="1"/>
</dbReference>
<comment type="catalytic activity">
    <reaction evidence="6">
        <text>ATP + H2O = ADP + phosphate + H(+)</text>
        <dbReference type="Rhea" id="RHEA:13065"/>
        <dbReference type="ChEBI" id="CHEBI:15377"/>
        <dbReference type="ChEBI" id="CHEBI:15378"/>
        <dbReference type="ChEBI" id="CHEBI:30616"/>
        <dbReference type="ChEBI" id="CHEBI:43474"/>
        <dbReference type="ChEBI" id="CHEBI:456216"/>
        <dbReference type="EC" id="3.6.4.13"/>
    </reaction>
</comment>
<keyword evidence="5 8" id="KW-0067">ATP-binding</keyword>
<feature type="short sequence motif" description="Q motif" evidence="7">
    <location>
        <begin position="222"/>
        <end position="250"/>
    </location>
</feature>
<dbReference type="Proteomes" id="UP000242188">
    <property type="component" value="Unassembled WGS sequence"/>
</dbReference>
<reference evidence="13 14" key="1">
    <citation type="journal article" date="2017" name="Nat. Ecol. Evol.">
        <title>Scallop genome provides insights into evolution of bilaterian karyotype and development.</title>
        <authorList>
            <person name="Wang S."/>
            <person name="Zhang J."/>
            <person name="Jiao W."/>
            <person name="Li J."/>
            <person name="Xun X."/>
            <person name="Sun Y."/>
            <person name="Guo X."/>
            <person name="Huan P."/>
            <person name="Dong B."/>
            <person name="Zhang L."/>
            <person name="Hu X."/>
            <person name="Sun X."/>
            <person name="Wang J."/>
            <person name="Zhao C."/>
            <person name="Wang Y."/>
            <person name="Wang D."/>
            <person name="Huang X."/>
            <person name="Wang R."/>
            <person name="Lv J."/>
            <person name="Li Y."/>
            <person name="Zhang Z."/>
            <person name="Liu B."/>
            <person name="Lu W."/>
            <person name="Hui Y."/>
            <person name="Liang J."/>
            <person name="Zhou Z."/>
            <person name="Hou R."/>
            <person name="Li X."/>
            <person name="Liu Y."/>
            <person name="Li H."/>
            <person name="Ning X."/>
            <person name="Lin Y."/>
            <person name="Zhao L."/>
            <person name="Xing Q."/>
            <person name="Dou J."/>
            <person name="Li Y."/>
            <person name="Mao J."/>
            <person name="Guo H."/>
            <person name="Dou H."/>
            <person name="Li T."/>
            <person name="Mu C."/>
            <person name="Jiang W."/>
            <person name="Fu Q."/>
            <person name="Fu X."/>
            <person name="Miao Y."/>
            <person name="Liu J."/>
            <person name="Yu Q."/>
            <person name="Li R."/>
            <person name="Liao H."/>
            <person name="Li X."/>
            <person name="Kong Y."/>
            <person name="Jiang Z."/>
            <person name="Chourrout D."/>
            <person name="Li R."/>
            <person name="Bao Z."/>
        </authorList>
    </citation>
    <scope>NUCLEOTIDE SEQUENCE [LARGE SCALE GENOMIC DNA]</scope>
    <source>
        <strain evidence="13 14">PY_sf001</strain>
    </source>
</reference>
<feature type="domain" description="Helicase ATP-binding" evidence="10">
    <location>
        <begin position="253"/>
        <end position="429"/>
    </location>
</feature>
<dbReference type="SUPFAM" id="SSF52540">
    <property type="entry name" value="P-loop containing nucleoside triphosphate hydrolases"/>
    <property type="match status" value="1"/>
</dbReference>
<dbReference type="GO" id="GO:0003724">
    <property type="term" value="F:RNA helicase activity"/>
    <property type="evidence" value="ECO:0007669"/>
    <property type="project" value="UniProtKB-EC"/>
</dbReference>
<evidence type="ECO:0000256" key="9">
    <source>
        <dbReference type="SAM" id="MobiDB-lite"/>
    </source>
</evidence>
<feature type="compositionally biased region" description="Low complexity" evidence="9">
    <location>
        <begin position="82"/>
        <end position="101"/>
    </location>
</feature>
<dbReference type="OrthoDB" id="6415898at2759"/>
<sequence>MAARVLSAFLRTKSPYKPLKSFHSCTLLLSKDAETKSMEHENEDNKSILDKWEDVSHVPENNQYYRNMLEESNIKNTANPKSYSSYNDTSSSSSQPRSYSSHDYNVTGSPRSQPRSYSSQDYNVTDSFRSQPRSYSSQDYNDTGSSSYRPRNSNIGGFDRGSNTTGFDFEGPVDSPGFDPNILKDVYEEHSNTATRTQEEIERFYADNKINMMGSKDIKPILSFDEITGMEQLLSLIRQKGWKEPFPIQSVTWPVALSGRDMVGIAKTGSGKTLGFVLPAILHIMKQRIGRNPSEISPSVLVMSPTRELTQQVESVVKEIAPEFGIRSGCAYGGAAVRRQLSDLRGADICIATPGRLNDYLTRGQMNLNRCSYVVLDEADRMLDMGFEIQIKQILRHVKPNRQMLMWSATWPREIQALAKSYLTDPVHIRVGSMELMTNPDITEEFIKTANHRKFESLCKLLMNIATNYPDGCKTLVFVQTKRTANELSSQLMAKGIPSYALHGDKSQGERDQIMDLFRKKKKILLIATDIASRGLDVVDISNVINYDMSSSGESYVHRVGRTARGGRKGKSFSFITDKDYSVLQDLQKMYKRQNKPVPDQILDILGMSTSYSGNRFGQSRQFGSTPKFIDPKWRE</sequence>
<dbReference type="InterPro" id="IPR014014">
    <property type="entry name" value="RNA_helicase_DEAD_Q_motif"/>
</dbReference>
<dbReference type="GO" id="GO:0005524">
    <property type="term" value="F:ATP binding"/>
    <property type="evidence" value="ECO:0007669"/>
    <property type="project" value="UniProtKB-KW"/>
</dbReference>
<dbReference type="PANTHER" id="PTHR47958">
    <property type="entry name" value="ATP-DEPENDENT RNA HELICASE DBP3"/>
    <property type="match status" value="1"/>
</dbReference>
<feature type="region of interest" description="Disordered" evidence="9">
    <location>
        <begin position="76"/>
        <end position="167"/>
    </location>
</feature>
<dbReference type="AlphaFoldDB" id="A0A210QGI2"/>
<comment type="similarity">
    <text evidence="8">Belongs to the DEAD box helicase family.</text>
</comment>
<dbReference type="InterPro" id="IPR027417">
    <property type="entry name" value="P-loop_NTPase"/>
</dbReference>
<comment type="caution">
    <text evidence="13">The sequence shown here is derived from an EMBL/GenBank/DDBJ whole genome shotgun (WGS) entry which is preliminary data.</text>
</comment>
<evidence type="ECO:0000313" key="14">
    <source>
        <dbReference type="Proteomes" id="UP000242188"/>
    </source>
</evidence>
<gene>
    <name evidence="13" type="ORF">KP79_PYT06183</name>
</gene>
<dbReference type="FunFam" id="3.40.50.300:FF:000079">
    <property type="entry name" value="probable ATP-dependent RNA helicase DDX17"/>
    <property type="match status" value="1"/>
</dbReference>
<dbReference type="Pfam" id="PF00271">
    <property type="entry name" value="Helicase_C"/>
    <property type="match status" value="1"/>
</dbReference>
<keyword evidence="3 8" id="KW-0378">Hydrolase</keyword>
<keyword evidence="2 8" id="KW-0547">Nucleotide-binding</keyword>
<proteinExistence type="inferred from homology"/>
<evidence type="ECO:0000256" key="1">
    <source>
        <dbReference type="ARBA" id="ARBA00012552"/>
    </source>
</evidence>
<evidence type="ECO:0000259" key="10">
    <source>
        <dbReference type="PROSITE" id="PS51192"/>
    </source>
</evidence>
<dbReference type="InterPro" id="IPR014001">
    <property type="entry name" value="Helicase_ATP-bd"/>
</dbReference>
<keyword evidence="14" id="KW-1185">Reference proteome</keyword>
<dbReference type="Gene3D" id="3.40.50.300">
    <property type="entry name" value="P-loop containing nucleotide triphosphate hydrolases"/>
    <property type="match status" value="2"/>
</dbReference>
<evidence type="ECO:0000256" key="4">
    <source>
        <dbReference type="ARBA" id="ARBA00022806"/>
    </source>
</evidence>
<evidence type="ECO:0000313" key="13">
    <source>
        <dbReference type="EMBL" id="OWF47809.1"/>
    </source>
</evidence>
<evidence type="ECO:0000259" key="12">
    <source>
        <dbReference type="PROSITE" id="PS51195"/>
    </source>
</evidence>
<dbReference type="GO" id="GO:0003676">
    <property type="term" value="F:nucleic acid binding"/>
    <property type="evidence" value="ECO:0007669"/>
    <property type="project" value="InterPro"/>
</dbReference>
<dbReference type="InterPro" id="IPR000629">
    <property type="entry name" value="RNA-helicase_DEAD-box_CS"/>
</dbReference>
<evidence type="ECO:0000256" key="8">
    <source>
        <dbReference type="RuleBase" id="RU000492"/>
    </source>
</evidence>
<dbReference type="GO" id="GO:0016787">
    <property type="term" value="F:hydrolase activity"/>
    <property type="evidence" value="ECO:0007669"/>
    <property type="project" value="UniProtKB-KW"/>
</dbReference>
<dbReference type="EC" id="3.6.4.13" evidence="1"/>
<feature type="compositionally biased region" description="Low complexity" evidence="9">
    <location>
        <begin position="109"/>
        <end position="122"/>
    </location>
</feature>
<evidence type="ECO:0000256" key="5">
    <source>
        <dbReference type="ARBA" id="ARBA00022840"/>
    </source>
</evidence>
<protein>
    <recommendedName>
        <fullName evidence="1">RNA helicase</fullName>
        <ecNumber evidence="1">3.6.4.13</ecNumber>
    </recommendedName>
</protein>
<dbReference type="STRING" id="6573.A0A210QGI2"/>
<accession>A0A210QGI2</accession>
<organism evidence="13 14">
    <name type="scientific">Mizuhopecten yessoensis</name>
    <name type="common">Japanese scallop</name>
    <name type="synonym">Patinopecten yessoensis</name>
    <dbReference type="NCBI Taxonomy" id="6573"/>
    <lineage>
        <taxon>Eukaryota</taxon>
        <taxon>Metazoa</taxon>
        <taxon>Spiralia</taxon>
        <taxon>Lophotrochozoa</taxon>
        <taxon>Mollusca</taxon>
        <taxon>Bivalvia</taxon>
        <taxon>Autobranchia</taxon>
        <taxon>Pteriomorphia</taxon>
        <taxon>Pectinida</taxon>
        <taxon>Pectinoidea</taxon>
        <taxon>Pectinidae</taxon>
        <taxon>Mizuhopecten</taxon>
    </lineage>
</organism>
<name>A0A210QGI2_MIZYE</name>
<dbReference type="PROSITE" id="PS00039">
    <property type="entry name" value="DEAD_ATP_HELICASE"/>
    <property type="match status" value="1"/>
</dbReference>
<dbReference type="CDD" id="cd18787">
    <property type="entry name" value="SF2_C_DEAD"/>
    <property type="match status" value="1"/>
</dbReference>
<evidence type="ECO:0000256" key="3">
    <source>
        <dbReference type="ARBA" id="ARBA00022801"/>
    </source>
</evidence>
<dbReference type="InterPro" id="IPR001650">
    <property type="entry name" value="Helicase_C-like"/>
</dbReference>
<feature type="domain" description="DEAD-box RNA helicase Q" evidence="12">
    <location>
        <begin position="222"/>
        <end position="250"/>
    </location>
</feature>
<evidence type="ECO:0000256" key="6">
    <source>
        <dbReference type="ARBA" id="ARBA00047984"/>
    </source>
</evidence>
<dbReference type="SMART" id="SM00487">
    <property type="entry name" value="DEXDc"/>
    <property type="match status" value="1"/>
</dbReference>